<evidence type="ECO:0000313" key="2">
    <source>
        <dbReference type="Proteomes" id="UP000199428"/>
    </source>
</evidence>
<dbReference type="RefSeq" id="WP_176757570.1">
    <property type="nucleotide sequence ID" value="NZ_FMWK01000001.1"/>
</dbReference>
<protein>
    <submittedName>
        <fullName evidence="1">Uncharacterized protein</fullName>
    </submittedName>
</protein>
<dbReference type="AlphaFoldDB" id="A0A1G5RSU1"/>
<dbReference type="EMBL" id="FMWK01000001">
    <property type="protein sequence ID" value="SCZ76491.1"/>
    <property type="molecule type" value="Genomic_DNA"/>
</dbReference>
<gene>
    <name evidence="1" type="ORF">SAMN02910350_00280</name>
</gene>
<dbReference type="Proteomes" id="UP000199428">
    <property type="component" value="Unassembled WGS sequence"/>
</dbReference>
<sequence length="45" mass="5067">MKIGEIIKCATLEEVFRKAFELNRVGIKTEFISSNELRVVAVNAV</sequence>
<name>A0A1G5RSU1_PSEXY</name>
<organism evidence="1 2">
    <name type="scientific">Pseudobutyrivibrio xylanivorans</name>
    <dbReference type="NCBI Taxonomy" id="185007"/>
    <lineage>
        <taxon>Bacteria</taxon>
        <taxon>Bacillati</taxon>
        <taxon>Bacillota</taxon>
        <taxon>Clostridia</taxon>
        <taxon>Lachnospirales</taxon>
        <taxon>Lachnospiraceae</taxon>
        <taxon>Pseudobutyrivibrio</taxon>
    </lineage>
</organism>
<evidence type="ECO:0000313" key="1">
    <source>
        <dbReference type="EMBL" id="SCZ76491.1"/>
    </source>
</evidence>
<reference evidence="1 2" key="1">
    <citation type="submission" date="2016-10" db="EMBL/GenBank/DDBJ databases">
        <authorList>
            <person name="de Groot N.N."/>
        </authorList>
    </citation>
    <scope>NUCLEOTIDE SEQUENCE [LARGE SCALE GENOMIC DNA]</scope>
    <source>
        <strain evidence="1 2">DSM 10317</strain>
    </source>
</reference>
<accession>A0A1G5RSU1</accession>
<proteinExistence type="predicted"/>